<dbReference type="GO" id="GO:0009396">
    <property type="term" value="P:folic acid-containing compound biosynthetic process"/>
    <property type="evidence" value="ECO:0007669"/>
    <property type="project" value="TreeGrafter"/>
</dbReference>
<dbReference type="InParanoid" id="F5YAH9"/>
<proteinExistence type="inferred from homology"/>
<evidence type="ECO:0000313" key="7">
    <source>
        <dbReference type="Proteomes" id="UP000009222"/>
    </source>
</evidence>
<evidence type="ECO:0000256" key="3">
    <source>
        <dbReference type="ARBA" id="ARBA00022840"/>
    </source>
</evidence>
<keyword evidence="6" id="KW-0436">Ligase</keyword>
<comment type="catalytic activity">
    <reaction evidence="5">
        <text>(6S)-5-formyl-5,6,7,8-tetrahydrofolate + ATP = (6R)-5,10-methenyltetrahydrofolate + ADP + phosphate</text>
        <dbReference type="Rhea" id="RHEA:10488"/>
        <dbReference type="ChEBI" id="CHEBI:30616"/>
        <dbReference type="ChEBI" id="CHEBI:43474"/>
        <dbReference type="ChEBI" id="CHEBI:57455"/>
        <dbReference type="ChEBI" id="CHEBI:57457"/>
        <dbReference type="ChEBI" id="CHEBI:456216"/>
        <dbReference type="EC" id="6.3.3.2"/>
    </reaction>
</comment>
<dbReference type="STRING" id="545695.TREAZ_3091"/>
<dbReference type="EMBL" id="CP001841">
    <property type="protein sequence ID" value="AEF81601.1"/>
    <property type="molecule type" value="Genomic_DNA"/>
</dbReference>
<dbReference type="Pfam" id="PF01812">
    <property type="entry name" value="5-FTHF_cyc-lig"/>
    <property type="match status" value="1"/>
</dbReference>
<keyword evidence="5" id="KW-0479">Metal-binding</keyword>
<dbReference type="eggNOG" id="COG0212">
    <property type="taxonomic scope" value="Bacteria"/>
</dbReference>
<dbReference type="GO" id="GO:0046872">
    <property type="term" value="F:metal ion binding"/>
    <property type="evidence" value="ECO:0007669"/>
    <property type="project" value="UniProtKB-KW"/>
</dbReference>
<dbReference type="InterPro" id="IPR037171">
    <property type="entry name" value="NagB/RpiA_transferase-like"/>
</dbReference>
<sequence length="195" mass="21543">MDKQRLRREIKERLKLLPLASFHDEGLNAAAVLQNQSLFEQYSTVLIFLSTNNEVDTLPLIKAALAEGKKVFAPRVEGEKIQFYRILSTDGPWQGGPFGIREPVPGKGGETGRPLQAVDFPALVIVPGLAFTRQGKRLGYGGGYYDKFFAHLDEAGLPFTSLGFCMAEQVIEDLPTETWDREMDGVLTGRGLATL</sequence>
<feature type="binding site" evidence="4">
    <location>
        <position position="54"/>
    </location>
    <ligand>
        <name>substrate</name>
    </ligand>
</feature>
<dbReference type="SUPFAM" id="SSF100950">
    <property type="entry name" value="NagB/RpiA/CoA transferase-like"/>
    <property type="match status" value="1"/>
</dbReference>
<dbReference type="InterPro" id="IPR024185">
    <property type="entry name" value="FTHF_cligase-like_sf"/>
</dbReference>
<keyword evidence="5" id="KW-0460">Magnesium</keyword>
<protein>
    <recommendedName>
        <fullName evidence="5">5-formyltetrahydrofolate cyclo-ligase</fullName>
        <ecNumber evidence="5">6.3.3.2</ecNumber>
    </recommendedName>
</protein>
<reference evidence="6 7" key="2">
    <citation type="journal article" date="2011" name="ISME J.">
        <title>RNA-seq reveals cooperative metabolic interactions between two termite-gut spirochete species in co-culture.</title>
        <authorList>
            <person name="Rosenthal A.Z."/>
            <person name="Matson E.G."/>
            <person name="Eldar A."/>
            <person name="Leadbetter J.R."/>
        </authorList>
    </citation>
    <scope>NUCLEOTIDE SEQUENCE [LARGE SCALE GENOMIC DNA]</scope>
    <source>
        <strain evidence="7">ATCC BAA-888 / DSM 13862 / ZAS-9</strain>
    </source>
</reference>
<dbReference type="AlphaFoldDB" id="F5YAH9"/>
<dbReference type="PANTHER" id="PTHR23407">
    <property type="entry name" value="ATPASE INHIBITOR/5-FORMYLTETRAHYDROFOLATE CYCLO-LIGASE"/>
    <property type="match status" value="1"/>
</dbReference>
<dbReference type="Proteomes" id="UP000009222">
    <property type="component" value="Chromosome"/>
</dbReference>
<comment type="similarity">
    <text evidence="1 5">Belongs to the 5-formyltetrahydrofolate cyclo-ligase family.</text>
</comment>
<feature type="binding site" evidence="4">
    <location>
        <position position="49"/>
    </location>
    <ligand>
        <name>substrate</name>
    </ligand>
</feature>
<dbReference type="KEGG" id="taz:TREAZ_3091"/>
<dbReference type="NCBIfam" id="TIGR02727">
    <property type="entry name" value="MTHFS_bact"/>
    <property type="match status" value="1"/>
</dbReference>
<evidence type="ECO:0000256" key="2">
    <source>
        <dbReference type="ARBA" id="ARBA00022741"/>
    </source>
</evidence>
<dbReference type="FunCoup" id="F5YAH9">
    <property type="interactions" value="215"/>
</dbReference>
<dbReference type="GO" id="GO:0030272">
    <property type="term" value="F:5-formyltetrahydrofolate cyclo-ligase activity"/>
    <property type="evidence" value="ECO:0007669"/>
    <property type="project" value="UniProtKB-EC"/>
</dbReference>
<evidence type="ECO:0000256" key="5">
    <source>
        <dbReference type="RuleBase" id="RU361279"/>
    </source>
</evidence>
<name>F5YAH9_LEAAZ</name>
<dbReference type="PANTHER" id="PTHR23407:SF1">
    <property type="entry name" value="5-FORMYLTETRAHYDROFOLATE CYCLO-LIGASE"/>
    <property type="match status" value="1"/>
</dbReference>
<dbReference type="GO" id="GO:0035999">
    <property type="term" value="P:tetrahydrofolate interconversion"/>
    <property type="evidence" value="ECO:0007669"/>
    <property type="project" value="TreeGrafter"/>
</dbReference>
<evidence type="ECO:0000313" key="6">
    <source>
        <dbReference type="EMBL" id="AEF81601.1"/>
    </source>
</evidence>
<keyword evidence="3 4" id="KW-0067">ATP-binding</keyword>
<dbReference type="Gene3D" id="3.40.50.10420">
    <property type="entry name" value="NagB/RpiA/CoA transferase-like"/>
    <property type="match status" value="1"/>
</dbReference>
<dbReference type="GO" id="GO:0005524">
    <property type="term" value="F:ATP binding"/>
    <property type="evidence" value="ECO:0007669"/>
    <property type="project" value="UniProtKB-KW"/>
</dbReference>
<comment type="cofactor">
    <cofactor evidence="5">
        <name>Mg(2+)</name>
        <dbReference type="ChEBI" id="CHEBI:18420"/>
    </cofactor>
</comment>
<gene>
    <name evidence="6" type="ordered locus">TREAZ_3091</name>
</gene>
<feature type="binding site" evidence="4">
    <location>
        <begin position="137"/>
        <end position="145"/>
    </location>
    <ligand>
        <name>ATP</name>
        <dbReference type="ChEBI" id="CHEBI:30616"/>
    </ligand>
</feature>
<evidence type="ECO:0000256" key="4">
    <source>
        <dbReference type="PIRSR" id="PIRSR006806-1"/>
    </source>
</evidence>
<feature type="binding site" evidence="4">
    <location>
        <begin position="3"/>
        <end position="7"/>
    </location>
    <ligand>
        <name>ATP</name>
        <dbReference type="ChEBI" id="CHEBI:30616"/>
    </ligand>
</feature>
<keyword evidence="2 4" id="KW-0547">Nucleotide-binding</keyword>
<accession>F5YAH9</accession>
<dbReference type="EC" id="6.3.3.2" evidence="5"/>
<dbReference type="InterPro" id="IPR002698">
    <property type="entry name" value="FTHF_cligase"/>
</dbReference>
<keyword evidence="7" id="KW-1185">Reference proteome</keyword>
<dbReference type="PIRSF" id="PIRSF006806">
    <property type="entry name" value="FTHF_cligase"/>
    <property type="match status" value="1"/>
</dbReference>
<evidence type="ECO:0000256" key="1">
    <source>
        <dbReference type="ARBA" id="ARBA00010638"/>
    </source>
</evidence>
<organism evidence="6 7">
    <name type="scientific">Leadbettera azotonutricia (strain ATCC BAA-888 / DSM 13862 / ZAS-9)</name>
    <name type="common">Treponema azotonutricium</name>
    <dbReference type="NCBI Taxonomy" id="545695"/>
    <lineage>
        <taxon>Bacteria</taxon>
        <taxon>Pseudomonadati</taxon>
        <taxon>Spirochaetota</taxon>
        <taxon>Spirochaetia</taxon>
        <taxon>Spirochaetales</taxon>
        <taxon>Breznakiellaceae</taxon>
        <taxon>Leadbettera</taxon>
    </lineage>
</organism>
<reference evidence="7" key="1">
    <citation type="submission" date="2009-12" db="EMBL/GenBank/DDBJ databases">
        <title>Complete sequence of Treponema azotonutricium strain ZAS-9.</title>
        <authorList>
            <person name="Tetu S.G."/>
            <person name="Matson E."/>
            <person name="Ren Q."/>
            <person name="Seshadri R."/>
            <person name="Elbourne L."/>
            <person name="Hassan K.A."/>
            <person name="Durkin A."/>
            <person name="Radune D."/>
            <person name="Mohamoud Y."/>
            <person name="Shay R."/>
            <person name="Jin S."/>
            <person name="Zhang X."/>
            <person name="Lucey K."/>
            <person name="Ballor N.R."/>
            <person name="Ottesen E."/>
            <person name="Rosenthal R."/>
            <person name="Allen A."/>
            <person name="Leadbetter J.R."/>
            <person name="Paulsen I.T."/>
        </authorList>
    </citation>
    <scope>NUCLEOTIDE SEQUENCE [LARGE SCALE GENOMIC DNA]</scope>
    <source>
        <strain evidence="7">ATCC BAA-888 / DSM 13862 / ZAS-9</strain>
    </source>
</reference>
<dbReference type="HOGENOM" id="CLU_066245_2_2_12"/>